<feature type="non-terminal residue" evidence="2">
    <location>
        <position position="1507"/>
    </location>
</feature>
<sequence length="1507" mass="159414">MVLKNTLLKQACKKEQVLGISVSNDSLKWSAGSLKQNGRQEASASLQAHAGRPSYLRFPALTAVGPDIQPSCGRQYRVQRSIAVRSSYQEDKQPLKKPDDSTTTGRFPRPRFSAPQQATSARSAGKSPSGRLSKNRRQGHPHLTRTSSPQGPSSSPSSLHPLAHFLAHLEDAKSESQLLHAIQNCPLLGESATTLGLGLKKAISSEKHFQPQDLIAAFISILDAAVRVHQINAAQTFREKALGYKDASAAAPSSVPVPNCGRSSSPSHSVAHLTASWAVHSLVPNLGTMSLPQIRSVLRSLTEVQFQDTEVWSALHQAVLAAVHQGADAGTLDARQVAQVLWEASHSAFCYIRRPFNSEEEVAAQSIMDSSASPALSSSEVGPATSGLVSSKPTATGGDGDYADTSSWVHDMVQQILILKARDGRSGAVMSMMTGGPSGEPLGGEVLSQVMAAYAAWRTLPAAAWMEVLEEELQMGVFLMTPGQCGAILTALSEMINLVEVGSSSGTESSSRGAESSSSGTESSSRGAESSSSGTESSSSGTESSSRGAKSSSRGAASAAEELEMMQDGHGVQQVVMQGVDASSSSSRDTAISEWSPALLLRARELLLLLLAEAEGKIGSTRLTPPRPSGAMKASRKVCQQPRRNAKVKVNMIQGERLPLDRDDRTRVLSPVVEAIQQAMEETRGLLLRTTAWNVLPEPSSPVLPQNETQAGGSPRKVSSPAALPAANTQLNASTGYQGPSRSPNDDPQVSAMRRQATGSHINPWLELCFRMLLEALPVEAGLHDVAVVSGAVMREQYTMASQVWREAFRKRCMDMMLRLAPTTNNQQPTSSQLTTPAAIVEEAVEQKQELGGRPLPAPVADLGVSAVSSSSSRSSVAASGTAATIVQHTSGNFLQTGGIIHQSLLESVLDLHVVIKSLSFMGIVPLTEKDWVAGAEELLYRAVVPTGMMSKGSRGLQADHEGGDSSEGAAGVAGDAVIGGGGGEMWLVAIKVCLSLDNNALQLNSGNYLAAVTDSCSAVSAYHQDSECPSCCSACLERLLLRLRSEVPCWDCQQLQEAALGLGSCLEAVMCSKLSSAAELAAAQLGRDLLLPALAEEALIRLEQAAPAACDVAARDQQSLAAGKAAPAAAAAVVDVAVLNSGSTSASELRSGDKIPSEKGAKGVQQQKYSRVGRQQPSARPFELQDVGKGVDSRSNRTPQTLSASCVTAAAAALSWSFPIQDPDLSSQSMRRSGGLVSSAQLSDAPPHRSQVRSKDPYLDPASSKGGLDPLMDSCDGRWLSVWTRFWRLSMPHLKHLTVPQLAVVAAAAAAVHPPADVAAVHAHWLHRFVSAVNGSVVIHELSADLQVRSDREPSAEVVDSGDDEDTVTINSTAARRLLQLSTPMQLALVRLGHAMVAMLGTERRARRQRDVTSSRLKLLRCRHSFWRRGGGNSDKSILTRRPLCMSVQFYHSVVRAVAASIQQAGSEVHHNALAAGEAAGEAAGLSQRLLDLHRQATSSNSAVLT</sequence>
<evidence type="ECO:0000313" key="2">
    <source>
        <dbReference type="EMBL" id="GAX85379.1"/>
    </source>
</evidence>
<feature type="region of interest" description="Disordered" evidence="1">
    <location>
        <begin position="1146"/>
        <end position="1200"/>
    </location>
</feature>
<feature type="region of interest" description="Disordered" evidence="1">
    <location>
        <begin position="373"/>
        <end position="399"/>
    </location>
</feature>
<feature type="compositionally biased region" description="Polar residues" evidence="1">
    <location>
        <begin position="1226"/>
        <end position="1243"/>
    </location>
</feature>
<feature type="compositionally biased region" description="Basic and acidic residues" evidence="1">
    <location>
        <begin position="1151"/>
        <end position="1162"/>
    </location>
</feature>
<organism evidence="2 3">
    <name type="scientific">Chlamydomonas eustigma</name>
    <dbReference type="NCBI Taxonomy" id="1157962"/>
    <lineage>
        <taxon>Eukaryota</taxon>
        <taxon>Viridiplantae</taxon>
        <taxon>Chlorophyta</taxon>
        <taxon>core chlorophytes</taxon>
        <taxon>Chlorophyceae</taxon>
        <taxon>CS clade</taxon>
        <taxon>Chlamydomonadales</taxon>
        <taxon>Chlamydomonadaceae</taxon>
        <taxon>Chlamydomonas</taxon>
    </lineage>
</organism>
<gene>
    <name evidence="2" type="ORF">CEUSTIGMA_g12795.t1</name>
</gene>
<evidence type="ECO:0000256" key="1">
    <source>
        <dbReference type="SAM" id="MobiDB-lite"/>
    </source>
</evidence>
<feature type="region of interest" description="Disordered" evidence="1">
    <location>
        <begin position="697"/>
        <end position="756"/>
    </location>
</feature>
<dbReference type="EMBL" id="BEGY01000166">
    <property type="protein sequence ID" value="GAX85379.1"/>
    <property type="molecule type" value="Genomic_DNA"/>
</dbReference>
<feature type="compositionally biased region" description="Low complexity" evidence="1">
    <location>
        <begin position="147"/>
        <end position="158"/>
    </location>
</feature>
<accession>A0A250XR00</accession>
<feature type="region of interest" description="Disordered" evidence="1">
    <location>
        <begin position="85"/>
        <end position="160"/>
    </location>
</feature>
<feature type="compositionally biased region" description="Polar residues" evidence="1">
    <location>
        <begin position="703"/>
        <end position="712"/>
    </location>
</feature>
<keyword evidence="3" id="KW-1185">Reference proteome</keyword>
<feature type="region of interest" description="Disordered" evidence="1">
    <location>
        <begin position="1226"/>
        <end position="1268"/>
    </location>
</feature>
<comment type="caution">
    <text evidence="2">The sequence shown here is derived from an EMBL/GenBank/DDBJ whole genome shotgun (WGS) entry which is preliminary data.</text>
</comment>
<feature type="region of interest" description="Disordered" evidence="1">
    <location>
        <begin position="503"/>
        <end position="561"/>
    </location>
</feature>
<feature type="compositionally biased region" description="Polar residues" evidence="1">
    <location>
        <begin position="727"/>
        <end position="748"/>
    </location>
</feature>
<feature type="compositionally biased region" description="Basic residues" evidence="1">
    <location>
        <begin position="133"/>
        <end position="143"/>
    </location>
</feature>
<dbReference type="Proteomes" id="UP000232323">
    <property type="component" value="Unassembled WGS sequence"/>
</dbReference>
<name>A0A250XR00_9CHLO</name>
<feature type="compositionally biased region" description="Polar residues" evidence="1">
    <location>
        <begin position="1165"/>
        <end position="1179"/>
    </location>
</feature>
<proteinExistence type="predicted"/>
<feature type="region of interest" description="Disordered" evidence="1">
    <location>
        <begin position="621"/>
        <end position="643"/>
    </location>
</feature>
<feature type="compositionally biased region" description="Basic and acidic residues" evidence="1">
    <location>
        <begin position="88"/>
        <end position="100"/>
    </location>
</feature>
<evidence type="ECO:0000313" key="3">
    <source>
        <dbReference type="Proteomes" id="UP000232323"/>
    </source>
</evidence>
<protein>
    <submittedName>
        <fullName evidence="2">Uncharacterized protein</fullName>
    </submittedName>
</protein>
<reference evidence="2 3" key="1">
    <citation type="submission" date="2017-08" db="EMBL/GenBank/DDBJ databases">
        <title>Acidophilic green algal genome provides insights into adaptation to an acidic environment.</title>
        <authorList>
            <person name="Hirooka S."/>
            <person name="Hirose Y."/>
            <person name="Kanesaki Y."/>
            <person name="Higuchi S."/>
            <person name="Fujiwara T."/>
            <person name="Onuma R."/>
            <person name="Era A."/>
            <person name="Ohbayashi R."/>
            <person name="Uzuka A."/>
            <person name="Nozaki H."/>
            <person name="Yoshikawa H."/>
            <person name="Miyagishima S.Y."/>
        </authorList>
    </citation>
    <scope>NUCLEOTIDE SEQUENCE [LARGE SCALE GENOMIC DNA]</scope>
    <source>
        <strain evidence="2 3">NIES-2499</strain>
    </source>
</reference>